<dbReference type="PANTHER" id="PTHR34585">
    <property type="match status" value="1"/>
</dbReference>
<dbReference type="AlphaFoldDB" id="A0A139LAY1"/>
<reference evidence="2 3" key="1">
    <citation type="submission" date="2016-02" db="EMBL/GenBank/DDBJ databases">
        <authorList>
            <person name="Wen L."/>
            <person name="He K."/>
            <person name="Yang H."/>
        </authorList>
    </citation>
    <scope>NUCLEOTIDE SEQUENCE [LARGE SCALE GENOMIC DNA]</scope>
    <source>
        <strain evidence="2 3">KLE1704</strain>
    </source>
</reference>
<comment type="caution">
    <text evidence="2">The sequence shown here is derived from an EMBL/GenBank/DDBJ whole genome shotgun (WGS) entry which is preliminary data.</text>
</comment>
<feature type="domain" description="Helix-turn-helix" evidence="1">
    <location>
        <begin position="110"/>
        <end position="157"/>
    </location>
</feature>
<proteinExistence type="predicted"/>
<accession>A0A139LAY1</accession>
<sequence length="167" mass="19093">MINRPRTFPFTGDWRIGACRSRIGGGSFPPDVAPLAATLKTDTSICHWLITRYCPFVYFWASGKQKMKQNMEIISMDVKAFDALAGHVEAIERKAEALCRRQEDVSLKKWLDNQDVCDVLGISKRTLQTYREKGLLPFSRIRHKIFYKPEDVGKLLQSSHYPNTAAL</sequence>
<name>A0A139LAY1_9BACE</name>
<dbReference type="SUPFAM" id="SSF46955">
    <property type="entry name" value="Putative DNA-binding domain"/>
    <property type="match status" value="1"/>
</dbReference>
<organism evidence="2">
    <name type="scientific">Bacteroides intestinalis</name>
    <dbReference type="NCBI Taxonomy" id="329854"/>
    <lineage>
        <taxon>Bacteria</taxon>
        <taxon>Pseudomonadati</taxon>
        <taxon>Bacteroidota</taxon>
        <taxon>Bacteroidia</taxon>
        <taxon>Bacteroidales</taxon>
        <taxon>Bacteroidaceae</taxon>
        <taxon>Bacteroides</taxon>
    </lineage>
</organism>
<evidence type="ECO:0000259" key="1">
    <source>
        <dbReference type="Pfam" id="PF12728"/>
    </source>
</evidence>
<gene>
    <name evidence="2" type="ORF">HMPREF2531_02863</name>
</gene>
<dbReference type="PANTHER" id="PTHR34585:SF22">
    <property type="entry name" value="HELIX-TURN-HELIX DOMAIN-CONTAINING PROTEIN"/>
    <property type="match status" value="1"/>
</dbReference>
<evidence type="ECO:0000313" key="3">
    <source>
        <dbReference type="Proteomes" id="UP000070319"/>
    </source>
</evidence>
<protein>
    <recommendedName>
        <fullName evidence="1">Helix-turn-helix domain-containing protein</fullName>
    </recommendedName>
</protein>
<dbReference type="EMBL" id="LTDF01000098">
    <property type="protein sequence ID" value="KXT48586.1"/>
    <property type="molecule type" value="Genomic_DNA"/>
</dbReference>
<evidence type="ECO:0000313" key="2">
    <source>
        <dbReference type="EMBL" id="KXT48586.1"/>
    </source>
</evidence>
<dbReference type="Pfam" id="PF12728">
    <property type="entry name" value="HTH_17"/>
    <property type="match status" value="1"/>
</dbReference>
<dbReference type="PATRIC" id="fig|329854.7.peg.2918"/>
<dbReference type="Proteomes" id="UP000070319">
    <property type="component" value="Unassembled WGS sequence"/>
</dbReference>
<dbReference type="InterPro" id="IPR009061">
    <property type="entry name" value="DNA-bd_dom_put_sf"/>
</dbReference>
<dbReference type="InterPro" id="IPR041657">
    <property type="entry name" value="HTH_17"/>
</dbReference>